<keyword evidence="2" id="KW-0732">Signal</keyword>
<name>A0A090X7X1_IXORI</name>
<protein>
    <submittedName>
        <fullName evidence="3">Putative secreted salivary gland peptide</fullName>
    </submittedName>
</protein>
<organism evidence="3">
    <name type="scientific">Ixodes ricinus</name>
    <name type="common">Common tick</name>
    <name type="synonym">Acarus ricinus</name>
    <dbReference type="NCBI Taxonomy" id="34613"/>
    <lineage>
        <taxon>Eukaryota</taxon>
        <taxon>Metazoa</taxon>
        <taxon>Ecdysozoa</taxon>
        <taxon>Arthropoda</taxon>
        <taxon>Chelicerata</taxon>
        <taxon>Arachnida</taxon>
        <taxon>Acari</taxon>
        <taxon>Parasitiformes</taxon>
        <taxon>Ixodida</taxon>
        <taxon>Ixodoidea</taxon>
        <taxon>Ixodidae</taxon>
        <taxon>Ixodinae</taxon>
        <taxon>Ixodes</taxon>
    </lineage>
</organism>
<feature type="signal peptide" evidence="2">
    <location>
        <begin position="1"/>
        <end position="16"/>
    </location>
</feature>
<feature type="compositionally biased region" description="Basic and acidic residues" evidence="1">
    <location>
        <begin position="25"/>
        <end position="37"/>
    </location>
</feature>
<evidence type="ECO:0000256" key="1">
    <source>
        <dbReference type="SAM" id="MobiDB-lite"/>
    </source>
</evidence>
<reference evidence="3" key="1">
    <citation type="journal article" date="2015" name="PLoS Negl. Trop. Dis.">
        <title>Deep Sequencing Analysis of the Ixodes ricinus Haemocytome.</title>
        <authorList>
            <person name="Kotsyfakis M."/>
            <person name="Kopacek P."/>
            <person name="Franta Z."/>
            <person name="Pedra J.H."/>
            <person name="Ribeiro J.M."/>
        </authorList>
    </citation>
    <scope>NUCLEOTIDE SEQUENCE</scope>
</reference>
<feature type="chain" id="PRO_5001866906" evidence="2">
    <location>
        <begin position="17"/>
        <end position="153"/>
    </location>
</feature>
<accession>A0A090X7X1</accession>
<dbReference type="AlphaFoldDB" id="A0A090X7X1"/>
<evidence type="ECO:0000256" key="2">
    <source>
        <dbReference type="SAM" id="SignalP"/>
    </source>
</evidence>
<evidence type="ECO:0000313" key="3">
    <source>
        <dbReference type="EMBL" id="JAC92367.1"/>
    </source>
</evidence>
<sequence>MKLLLALAALVAVATAQIVERPYHQEPGRLNHAHGEQLRGATATSTRRTTTTASSPAAWDYVDSAGTNIDRHYEVGRDGKRRFIDAKDSKLKGPPPSFNFGPMPVTRPTSAPDRTMTSSLAGPASEICPASATVPGFGNLPGFGGAARRGGRY</sequence>
<feature type="compositionally biased region" description="Low complexity" evidence="1">
    <location>
        <begin position="41"/>
        <end position="55"/>
    </location>
</feature>
<proteinExistence type="evidence at transcript level"/>
<feature type="region of interest" description="Disordered" evidence="1">
    <location>
        <begin position="86"/>
        <end position="118"/>
    </location>
</feature>
<dbReference type="EMBL" id="GBIH01002343">
    <property type="protein sequence ID" value="JAC92367.1"/>
    <property type="molecule type" value="mRNA"/>
</dbReference>
<feature type="region of interest" description="Disordered" evidence="1">
    <location>
        <begin position="25"/>
        <end position="55"/>
    </location>
</feature>